<evidence type="ECO:0000256" key="1">
    <source>
        <dbReference type="SAM" id="Phobius"/>
    </source>
</evidence>
<evidence type="ECO:0000313" key="2">
    <source>
        <dbReference type="EMBL" id="NKZ23406.1"/>
    </source>
</evidence>
<name>A0A7X6S2S2_9LACO</name>
<comment type="caution">
    <text evidence="2">The sequence shown here is derived from an EMBL/GenBank/DDBJ whole genome shotgun (WGS) entry which is preliminary data.</text>
</comment>
<feature type="transmembrane region" description="Helical" evidence="1">
    <location>
        <begin position="42"/>
        <end position="61"/>
    </location>
</feature>
<sequence>MSKKNNEKRLRINSIYTTVICLGPPIWTLIGLFTTISEKERIVSTIATIPCLLFLGFILGIDHRDKDVFELAQEVDELESQLRELENKAKKDN</sequence>
<protein>
    <submittedName>
        <fullName evidence="2">Uncharacterized protein</fullName>
    </submittedName>
</protein>
<proteinExistence type="predicted"/>
<accession>A0A7X6S2S2</accession>
<keyword evidence="1" id="KW-1133">Transmembrane helix</keyword>
<keyword evidence="1" id="KW-0472">Membrane</keyword>
<keyword evidence="3" id="KW-1185">Reference proteome</keyword>
<dbReference type="EMBL" id="JAAXPN010000001">
    <property type="protein sequence ID" value="NKZ23406.1"/>
    <property type="molecule type" value="Genomic_DNA"/>
</dbReference>
<reference evidence="2 3" key="1">
    <citation type="submission" date="2020-04" db="EMBL/GenBank/DDBJ databases">
        <title>MicrobeNet Type strains.</title>
        <authorList>
            <person name="Nicholson A.C."/>
        </authorList>
    </citation>
    <scope>NUCLEOTIDE SEQUENCE [LARGE SCALE GENOMIC DNA]</scope>
    <source>
        <strain evidence="2 3">CCUG 61472</strain>
    </source>
</reference>
<dbReference type="RefSeq" id="WP_168721203.1">
    <property type="nucleotide sequence ID" value="NZ_JAAXPN010000001.1"/>
</dbReference>
<organism evidence="2 3">
    <name type="scientific">Periweissella fabalis</name>
    <dbReference type="NCBI Taxonomy" id="1070421"/>
    <lineage>
        <taxon>Bacteria</taxon>
        <taxon>Bacillati</taxon>
        <taxon>Bacillota</taxon>
        <taxon>Bacilli</taxon>
        <taxon>Lactobacillales</taxon>
        <taxon>Lactobacillaceae</taxon>
        <taxon>Periweissella</taxon>
    </lineage>
</organism>
<dbReference type="Proteomes" id="UP000549765">
    <property type="component" value="Unassembled WGS sequence"/>
</dbReference>
<feature type="transmembrane region" description="Helical" evidence="1">
    <location>
        <begin position="12"/>
        <end position="36"/>
    </location>
</feature>
<dbReference type="AlphaFoldDB" id="A0A7X6S2S2"/>
<keyword evidence="1" id="KW-0812">Transmembrane</keyword>
<evidence type="ECO:0000313" key="3">
    <source>
        <dbReference type="Proteomes" id="UP000549765"/>
    </source>
</evidence>
<gene>
    <name evidence="2" type="ORF">HF964_01090</name>
</gene>